<evidence type="ECO:0000313" key="2">
    <source>
        <dbReference type="EMBL" id="MBX64206.1"/>
    </source>
</evidence>
<evidence type="ECO:0000256" key="1">
    <source>
        <dbReference type="SAM" id="MobiDB-lite"/>
    </source>
</evidence>
<sequence length="24" mass="3069">MGRLDRSADFNREPDRNSLYQWRW</sequence>
<protein>
    <submittedName>
        <fullName evidence="2">Uncharacterized protein</fullName>
    </submittedName>
</protein>
<feature type="compositionally biased region" description="Basic and acidic residues" evidence="1">
    <location>
        <begin position="1"/>
        <end position="16"/>
    </location>
</feature>
<dbReference type="EMBL" id="GGEC01083722">
    <property type="protein sequence ID" value="MBX64206.1"/>
    <property type="molecule type" value="Transcribed_RNA"/>
</dbReference>
<organism evidence="2">
    <name type="scientific">Rhizophora mucronata</name>
    <name type="common">Asiatic mangrove</name>
    <dbReference type="NCBI Taxonomy" id="61149"/>
    <lineage>
        <taxon>Eukaryota</taxon>
        <taxon>Viridiplantae</taxon>
        <taxon>Streptophyta</taxon>
        <taxon>Embryophyta</taxon>
        <taxon>Tracheophyta</taxon>
        <taxon>Spermatophyta</taxon>
        <taxon>Magnoliopsida</taxon>
        <taxon>eudicotyledons</taxon>
        <taxon>Gunneridae</taxon>
        <taxon>Pentapetalae</taxon>
        <taxon>rosids</taxon>
        <taxon>fabids</taxon>
        <taxon>Malpighiales</taxon>
        <taxon>Rhizophoraceae</taxon>
        <taxon>Rhizophora</taxon>
    </lineage>
</organism>
<proteinExistence type="predicted"/>
<accession>A0A2P2QB37</accession>
<name>A0A2P2QB37_RHIMU</name>
<reference evidence="2" key="1">
    <citation type="submission" date="2018-02" db="EMBL/GenBank/DDBJ databases">
        <title>Rhizophora mucronata_Transcriptome.</title>
        <authorList>
            <person name="Meera S.P."/>
            <person name="Sreeshan A."/>
            <person name="Augustine A."/>
        </authorList>
    </citation>
    <scope>NUCLEOTIDE SEQUENCE</scope>
    <source>
        <tissue evidence="2">Leaf</tissue>
    </source>
</reference>
<dbReference type="AlphaFoldDB" id="A0A2P2QB37"/>
<feature type="region of interest" description="Disordered" evidence="1">
    <location>
        <begin position="1"/>
        <end position="24"/>
    </location>
</feature>